<reference evidence="4" key="1">
    <citation type="submission" date="2015-08" db="EMBL/GenBank/DDBJ databases">
        <title>Vibrio galatheae sp. nov., a novel member of the Vibrionaceae family isolated from the Solomon Islands.</title>
        <authorList>
            <person name="Giubergia S."/>
            <person name="Machado H."/>
            <person name="Mateiu R.V."/>
            <person name="Gram L."/>
        </authorList>
    </citation>
    <scope>NUCLEOTIDE SEQUENCE [LARGE SCALE GENOMIC DNA]</scope>
    <source>
        <strain evidence="4">DSM 19134</strain>
    </source>
</reference>
<dbReference type="InterPro" id="IPR036249">
    <property type="entry name" value="Thioredoxin-like_sf"/>
</dbReference>
<dbReference type="STRING" id="171383.AKJ31_14680"/>
<dbReference type="Gene3D" id="3.10.450.70">
    <property type="entry name" value="Disulphide bond isomerase, DsbC/G, N-terminal"/>
    <property type="match status" value="1"/>
</dbReference>
<evidence type="ECO:0000259" key="2">
    <source>
        <dbReference type="Pfam" id="PF13098"/>
    </source>
</evidence>
<comment type="caution">
    <text evidence="3">The sequence shown here is derived from an EMBL/GenBank/DDBJ whole genome shotgun (WGS) entry which is preliminary data.</text>
</comment>
<dbReference type="SUPFAM" id="SSF52833">
    <property type="entry name" value="Thioredoxin-like"/>
    <property type="match status" value="1"/>
</dbReference>
<gene>
    <name evidence="3" type="ORF">AKJ31_14680</name>
</gene>
<dbReference type="Pfam" id="PF13098">
    <property type="entry name" value="Thioredoxin_2"/>
    <property type="match status" value="1"/>
</dbReference>
<feature type="signal peptide" evidence="1">
    <location>
        <begin position="1"/>
        <end position="33"/>
    </location>
</feature>
<dbReference type="PANTHER" id="PTHR35272:SF4">
    <property type="entry name" value="THIOL:DISULFIDE INTERCHANGE PROTEIN DSBG"/>
    <property type="match status" value="1"/>
</dbReference>
<proteinExistence type="predicted"/>
<dbReference type="RefSeq" id="WP_053409866.1">
    <property type="nucleotide sequence ID" value="NZ_LHPI01000013.1"/>
</dbReference>
<keyword evidence="4" id="KW-1185">Reference proteome</keyword>
<evidence type="ECO:0000256" key="1">
    <source>
        <dbReference type="SAM" id="SignalP"/>
    </source>
</evidence>
<dbReference type="PATRIC" id="fig|171383.3.peg.3003"/>
<dbReference type="InterPro" id="IPR009094">
    <property type="entry name" value="DiS-bond_isomerase_DsbC/G_N_sf"/>
</dbReference>
<feature type="domain" description="Thioredoxin-like fold" evidence="2">
    <location>
        <begin position="144"/>
        <end position="274"/>
    </location>
</feature>
<dbReference type="EMBL" id="LHPI01000013">
    <property type="protein sequence ID" value="KOO06941.1"/>
    <property type="molecule type" value="Genomic_DNA"/>
</dbReference>
<evidence type="ECO:0000313" key="3">
    <source>
        <dbReference type="EMBL" id="KOO06941.1"/>
    </source>
</evidence>
<protein>
    <recommendedName>
        <fullName evidence="2">Thioredoxin-like fold domain-containing protein</fullName>
    </recommendedName>
</protein>
<accession>A0A0M0HXZ5</accession>
<keyword evidence="1" id="KW-0732">Signal</keyword>
<dbReference type="OrthoDB" id="5298214at2"/>
<feature type="chain" id="PRO_5005600397" description="Thioredoxin-like fold domain-containing protein" evidence="1">
    <location>
        <begin position="34"/>
        <end position="282"/>
    </location>
</feature>
<organism evidence="3 4">
    <name type="scientific">Vibrio hepatarius</name>
    <dbReference type="NCBI Taxonomy" id="171383"/>
    <lineage>
        <taxon>Bacteria</taxon>
        <taxon>Pseudomonadati</taxon>
        <taxon>Pseudomonadota</taxon>
        <taxon>Gammaproteobacteria</taxon>
        <taxon>Vibrionales</taxon>
        <taxon>Vibrionaceae</taxon>
        <taxon>Vibrio</taxon>
        <taxon>Vibrio oreintalis group</taxon>
    </lineage>
</organism>
<dbReference type="PANTHER" id="PTHR35272">
    <property type="entry name" value="THIOL:DISULFIDE INTERCHANGE PROTEIN DSBC-RELATED"/>
    <property type="match status" value="1"/>
</dbReference>
<evidence type="ECO:0000313" key="4">
    <source>
        <dbReference type="Proteomes" id="UP000037530"/>
    </source>
</evidence>
<dbReference type="InterPro" id="IPR012336">
    <property type="entry name" value="Thioredoxin-like_fold"/>
</dbReference>
<sequence length="282" mass="31610">MNEVFKKMVSSRKLSTLLIAGALFGGFSAQSMAAINSNTDQPIATGSSLQVAPPQLKNLIDQGVIEVIEVFQHDSFTGWLVKNQGEYHLYWATKDNYVVAGPLIDQNGINITSKYLDAKKPIPDYNKVFENFENEGWYFSTHPKGNSKGTMYVFIEPFCGWCSKLFNEIEPAIQDGLEVRWVPVSFLSAQSPDVIEYITSQPDPYAALQEHEHIRAQRARPNTKPATVKTRELIEKNGDFMKAFDIAGTPGIVYVQNGKAKVAGYMKPAQMQEFIKMIESQK</sequence>
<dbReference type="GO" id="GO:0042597">
    <property type="term" value="C:periplasmic space"/>
    <property type="evidence" value="ECO:0007669"/>
    <property type="project" value="InterPro"/>
</dbReference>
<dbReference type="InterPro" id="IPR051470">
    <property type="entry name" value="Thiol:disulfide_interchange"/>
</dbReference>
<dbReference type="Gene3D" id="3.40.30.10">
    <property type="entry name" value="Glutaredoxin"/>
    <property type="match status" value="1"/>
</dbReference>
<name>A0A0M0HXZ5_9VIBR</name>
<dbReference type="AlphaFoldDB" id="A0A0M0HXZ5"/>
<dbReference type="Proteomes" id="UP000037530">
    <property type="component" value="Unassembled WGS sequence"/>
</dbReference>